<organism evidence="7 8">
    <name type="scientific">Pigmentiphaga aceris</name>
    <dbReference type="NCBI Taxonomy" id="1940612"/>
    <lineage>
        <taxon>Bacteria</taxon>
        <taxon>Pseudomonadati</taxon>
        <taxon>Pseudomonadota</taxon>
        <taxon>Betaproteobacteria</taxon>
        <taxon>Burkholderiales</taxon>
        <taxon>Alcaligenaceae</taxon>
        <taxon>Pigmentiphaga</taxon>
    </lineage>
</organism>
<evidence type="ECO:0000256" key="2">
    <source>
        <dbReference type="ARBA" id="ARBA00022692"/>
    </source>
</evidence>
<proteinExistence type="predicted"/>
<dbReference type="KEGG" id="pacr:FXN63_21045"/>
<dbReference type="GO" id="GO:0022857">
    <property type="term" value="F:transmembrane transporter activity"/>
    <property type="evidence" value="ECO:0007669"/>
    <property type="project" value="InterPro"/>
</dbReference>
<keyword evidence="4 5" id="KW-0472">Membrane</keyword>
<feature type="transmembrane region" description="Helical" evidence="5">
    <location>
        <begin position="371"/>
        <end position="392"/>
    </location>
</feature>
<feature type="domain" description="Major facilitator superfamily (MFS) profile" evidence="6">
    <location>
        <begin position="12"/>
        <end position="394"/>
    </location>
</feature>
<evidence type="ECO:0000256" key="5">
    <source>
        <dbReference type="SAM" id="Phobius"/>
    </source>
</evidence>
<dbReference type="EMBL" id="CP043046">
    <property type="protein sequence ID" value="QEI08050.1"/>
    <property type="molecule type" value="Genomic_DNA"/>
</dbReference>
<dbReference type="Pfam" id="PF07690">
    <property type="entry name" value="MFS_1"/>
    <property type="match status" value="1"/>
</dbReference>
<sequence length="399" mass="42245">MSTPTDNKIPRTVWILGFVSLLMDVSSEMIQTLLPLYLVSGLGMSALVVGLIEGVSVAVAMTTKMMAGVLSDRIGNRKHLVVLGYGLGALSKPFFPLADSAMTIMGAKFLDRVGKGIRGAPRDALIADVTPPHMRGRSFGLRKSLDTVGGFVGPLVAIGLMLATHNHFQTVFWVATIPAFLAVALLVVGIKEPETPPAARSKKAGLRWRDALQLDAAVWVAIAISVLVSLARFSEAFLLLRAEQSGFTLAWVPLVLVFMHLIYGGLAYPVGILADRFGRLGLLVISLVLLVAANIVMAQATDVVTLLIGVALWGGHMGFSQGILATLIADTAPATSRGTAFGVLSLATGVSVLLGNLLAGALWEWQGPASTFYASAVLSVLAMGVLMGLMYWRKRRSLA</sequence>
<evidence type="ECO:0000256" key="4">
    <source>
        <dbReference type="ARBA" id="ARBA00023136"/>
    </source>
</evidence>
<dbReference type="InterPro" id="IPR011701">
    <property type="entry name" value="MFS"/>
</dbReference>
<feature type="transmembrane region" description="Helical" evidence="5">
    <location>
        <begin position="36"/>
        <end position="61"/>
    </location>
</feature>
<evidence type="ECO:0000259" key="6">
    <source>
        <dbReference type="PROSITE" id="PS50850"/>
    </source>
</evidence>
<name>A0A5C0B468_9BURK</name>
<feature type="transmembrane region" description="Helical" evidence="5">
    <location>
        <begin position="144"/>
        <end position="164"/>
    </location>
</feature>
<feature type="transmembrane region" description="Helical" evidence="5">
    <location>
        <begin position="12"/>
        <end position="30"/>
    </location>
</feature>
<dbReference type="InterPro" id="IPR036259">
    <property type="entry name" value="MFS_trans_sf"/>
</dbReference>
<dbReference type="Gene3D" id="1.20.1250.20">
    <property type="entry name" value="MFS general substrate transporter like domains"/>
    <property type="match status" value="2"/>
</dbReference>
<accession>A0A5C0B468</accession>
<dbReference type="CDD" id="cd17370">
    <property type="entry name" value="MFS_MJ1317_like"/>
    <property type="match status" value="1"/>
</dbReference>
<keyword evidence="8" id="KW-1185">Reference proteome</keyword>
<dbReference type="Pfam" id="PF00083">
    <property type="entry name" value="Sugar_tr"/>
    <property type="match status" value="1"/>
</dbReference>
<dbReference type="AlphaFoldDB" id="A0A5C0B468"/>
<dbReference type="Proteomes" id="UP000325161">
    <property type="component" value="Chromosome"/>
</dbReference>
<dbReference type="OrthoDB" id="9803985at2"/>
<keyword evidence="3 5" id="KW-1133">Transmembrane helix</keyword>
<dbReference type="PROSITE" id="PS50850">
    <property type="entry name" value="MFS"/>
    <property type="match status" value="1"/>
</dbReference>
<keyword evidence="2 5" id="KW-0812">Transmembrane</keyword>
<protein>
    <submittedName>
        <fullName evidence="7">MFS transporter</fullName>
    </submittedName>
</protein>
<feature type="transmembrane region" description="Helical" evidence="5">
    <location>
        <begin position="341"/>
        <end position="365"/>
    </location>
</feature>
<dbReference type="GO" id="GO:0016020">
    <property type="term" value="C:membrane"/>
    <property type="evidence" value="ECO:0007669"/>
    <property type="project" value="UniProtKB-SubCell"/>
</dbReference>
<dbReference type="PANTHER" id="PTHR23518:SF2">
    <property type="entry name" value="MAJOR FACILITATOR SUPERFAMILY TRANSPORTER"/>
    <property type="match status" value="1"/>
</dbReference>
<evidence type="ECO:0000256" key="3">
    <source>
        <dbReference type="ARBA" id="ARBA00022989"/>
    </source>
</evidence>
<comment type="subcellular location">
    <subcellularLocation>
        <location evidence="1">Membrane</location>
    </subcellularLocation>
</comment>
<dbReference type="PANTHER" id="PTHR23518">
    <property type="entry name" value="C-METHYLTRANSFERASE"/>
    <property type="match status" value="1"/>
</dbReference>
<dbReference type="InterPro" id="IPR005828">
    <property type="entry name" value="MFS_sugar_transport-like"/>
</dbReference>
<evidence type="ECO:0000256" key="1">
    <source>
        <dbReference type="ARBA" id="ARBA00004370"/>
    </source>
</evidence>
<evidence type="ECO:0000313" key="8">
    <source>
        <dbReference type="Proteomes" id="UP000325161"/>
    </source>
</evidence>
<dbReference type="InterPro" id="IPR020846">
    <property type="entry name" value="MFS_dom"/>
</dbReference>
<feature type="transmembrane region" description="Helical" evidence="5">
    <location>
        <begin position="211"/>
        <end position="230"/>
    </location>
</feature>
<feature type="transmembrane region" description="Helical" evidence="5">
    <location>
        <begin position="170"/>
        <end position="190"/>
    </location>
</feature>
<gene>
    <name evidence="7" type="ORF">FXN63_21045</name>
</gene>
<reference evidence="7 8" key="1">
    <citation type="submission" date="2019-08" db="EMBL/GenBank/DDBJ databases">
        <title>Amphibian skin-associated Pigmentiphaga: genome sequence and occurrence across geography and hosts.</title>
        <authorList>
            <person name="Bletz M.C."/>
            <person name="Bunk B."/>
            <person name="Sproeer C."/>
            <person name="Biwer P."/>
            <person name="Reiter S."/>
            <person name="Rabemananjara F.C.E."/>
            <person name="Schulz S."/>
            <person name="Overmann J."/>
            <person name="Vences M."/>
        </authorList>
    </citation>
    <scope>NUCLEOTIDE SEQUENCE [LARGE SCALE GENOMIC DNA]</scope>
    <source>
        <strain evidence="7 8">Mada1488</strain>
    </source>
</reference>
<feature type="transmembrane region" description="Helical" evidence="5">
    <location>
        <begin position="250"/>
        <end position="268"/>
    </location>
</feature>
<feature type="transmembrane region" description="Helical" evidence="5">
    <location>
        <begin position="306"/>
        <end position="329"/>
    </location>
</feature>
<evidence type="ECO:0000313" key="7">
    <source>
        <dbReference type="EMBL" id="QEI08050.1"/>
    </source>
</evidence>
<feature type="transmembrane region" description="Helical" evidence="5">
    <location>
        <begin position="280"/>
        <end position="300"/>
    </location>
</feature>
<dbReference type="SUPFAM" id="SSF103473">
    <property type="entry name" value="MFS general substrate transporter"/>
    <property type="match status" value="1"/>
</dbReference>